<reference evidence="1 2" key="2">
    <citation type="journal article" date="2022" name="Mol. Ecol. Resour.">
        <title>The genomes of chicory, endive, great burdock and yacon provide insights into Asteraceae paleo-polyploidization history and plant inulin production.</title>
        <authorList>
            <person name="Fan W."/>
            <person name="Wang S."/>
            <person name="Wang H."/>
            <person name="Wang A."/>
            <person name="Jiang F."/>
            <person name="Liu H."/>
            <person name="Zhao H."/>
            <person name="Xu D."/>
            <person name="Zhang Y."/>
        </authorList>
    </citation>
    <scope>NUCLEOTIDE SEQUENCE [LARGE SCALE GENOMIC DNA]</scope>
    <source>
        <strain evidence="2">cv. Yunnan</strain>
        <tissue evidence="1">Leaves</tissue>
    </source>
</reference>
<gene>
    <name evidence="1" type="ORF">L1987_28760</name>
</gene>
<keyword evidence="2" id="KW-1185">Reference proteome</keyword>
<proteinExistence type="predicted"/>
<protein>
    <submittedName>
        <fullName evidence="1">Uncharacterized protein</fullName>
    </submittedName>
</protein>
<sequence>MVNETQTLGDTSKLEFMRSRRIIEVACKNVPESSEEKRVVDLLIATTLNSSGFTPASLAELDGKIYEMMAVALAGKWDELRKVAWYLQRESLAPLIGKLGLPLYCSSDVSSMLYKLRAAISLQIDEPVPSTSRRLNLLLWDVGCRLKKLSNNVQLSNPPESFDLFILLIKIDLKIYNNYVELSKALEKMFSCLLWMFIDSCNRLRIMKGSEAIRVGEDEHEL</sequence>
<name>A0ACB9HZK3_9ASTR</name>
<organism evidence="1 2">
    <name type="scientific">Smallanthus sonchifolius</name>
    <dbReference type="NCBI Taxonomy" id="185202"/>
    <lineage>
        <taxon>Eukaryota</taxon>
        <taxon>Viridiplantae</taxon>
        <taxon>Streptophyta</taxon>
        <taxon>Embryophyta</taxon>
        <taxon>Tracheophyta</taxon>
        <taxon>Spermatophyta</taxon>
        <taxon>Magnoliopsida</taxon>
        <taxon>eudicotyledons</taxon>
        <taxon>Gunneridae</taxon>
        <taxon>Pentapetalae</taxon>
        <taxon>asterids</taxon>
        <taxon>campanulids</taxon>
        <taxon>Asterales</taxon>
        <taxon>Asteraceae</taxon>
        <taxon>Asteroideae</taxon>
        <taxon>Heliantheae alliance</taxon>
        <taxon>Millerieae</taxon>
        <taxon>Smallanthus</taxon>
    </lineage>
</organism>
<evidence type="ECO:0000313" key="1">
    <source>
        <dbReference type="EMBL" id="KAI3800666.1"/>
    </source>
</evidence>
<evidence type="ECO:0000313" key="2">
    <source>
        <dbReference type="Proteomes" id="UP001056120"/>
    </source>
</evidence>
<dbReference type="Proteomes" id="UP001056120">
    <property type="component" value="Linkage Group LG10"/>
</dbReference>
<comment type="caution">
    <text evidence="1">The sequence shown here is derived from an EMBL/GenBank/DDBJ whole genome shotgun (WGS) entry which is preliminary data.</text>
</comment>
<accession>A0ACB9HZK3</accession>
<dbReference type="EMBL" id="CM042027">
    <property type="protein sequence ID" value="KAI3800666.1"/>
    <property type="molecule type" value="Genomic_DNA"/>
</dbReference>
<reference evidence="2" key="1">
    <citation type="journal article" date="2022" name="Mol. Ecol. Resour.">
        <title>The genomes of chicory, endive, great burdock and yacon provide insights into Asteraceae palaeo-polyploidization history and plant inulin production.</title>
        <authorList>
            <person name="Fan W."/>
            <person name="Wang S."/>
            <person name="Wang H."/>
            <person name="Wang A."/>
            <person name="Jiang F."/>
            <person name="Liu H."/>
            <person name="Zhao H."/>
            <person name="Xu D."/>
            <person name="Zhang Y."/>
        </authorList>
    </citation>
    <scope>NUCLEOTIDE SEQUENCE [LARGE SCALE GENOMIC DNA]</scope>
    <source>
        <strain evidence="2">cv. Yunnan</strain>
    </source>
</reference>